<sequence length="380" mass="42817">MVSTPKKSTTTRRKGKPKVDLAIAIDFGGSLTKIIGGLPDGKWCAVAMEPEVVQISEHTAQAFERNTLGNGRANDRAWVKINDQVHAVGYLAREFLGDAGLWRPKVDLAVYKILAAIWVLKEHWQLKNKFSVSIACVLPPGEYQERDLLEQQVKEVIHDFETPTGTMKIRCRSFVCRPEGFGVLGCHQLSKGMSYLKQTVTAIVMLGHRNSSLMVCHRGRISNFVSSDLGFIQLVRKVMDNVAGQDETKLGKAIAQAGVNIEPFPLEKVLRHTDKKLREQELDQLIKAIRSARSDYMVLISNWLAKTLTTGVEEIVLCGGTADYLGEQGWQWNQSYQIYWHSNLKLPSTLEGMGLGNRMLDVWGVWKWHQERIFDKKKVA</sequence>
<dbReference type="RefSeq" id="WP_007313563.1">
    <property type="nucleotide sequence ID" value="NZ_AESD01001030.1"/>
</dbReference>
<dbReference type="EMBL" id="AESD01001030">
    <property type="protein sequence ID" value="EHJ09394.1"/>
    <property type="molecule type" value="Genomic_DNA"/>
</dbReference>
<proteinExistence type="predicted"/>
<dbReference type="AlphaFoldDB" id="G5JEJ7"/>
<dbReference type="Proteomes" id="UP000003477">
    <property type="component" value="Unassembled WGS sequence"/>
</dbReference>
<name>G5JEJ7_CROWT</name>
<dbReference type="PATRIC" id="fig|423471.3.peg.5453"/>
<dbReference type="Gene3D" id="3.30.420.40">
    <property type="match status" value="1"/>
</dbReference>
<dbReference type="CDD" id="cd10227">
    <property type="entry name" value="ASKHA_NBD_ParM-like"/>
    <property type="match status" value="1"/>
</dbReference>
<organism evidence="1 2">
    <name type="scientific">Crocosphaera watsonii WH 0003</name>
    <dbReference type="NCBI Taxonomy" id="423471"/>
    <lineage>
        <taxon>Bacteria</taxon>
        <taxon>Bacillati</taxon>
        <taxon>Cyanobacteriota</taxon>
        <taxon>Cyanophyceae</taxon>
        <taxon>Oscillatoriophycideae</taxon>
        <taxon>Chroococcales</taxon>
        <taxon>Aphanothecaceae</taxon>
        <taxon>Crocosphaera</taxon>
    </lineage>
</organism>
<evidence type="ECO:0000313" key="2">
    <source>
        <dbReference type="Proteomes" id="UP000003477"/>
    </source>
</evidence>
<protein>
    <recommendedName>
        <fullName evidence="3">Actin-like protein N-terminal domain-containing protein</fullName>
    </recommendedName>
</protein>
<comment type="caution">
    <text evidence="1">The sequence shown here is derived from an EMBL/GenBank/DDBJ whole genome shotgun (WGS) entry which is preliminary data.</text>
</comment>
<evidence type="ECO:0000313" key="1">
    <source>
        <dbReference type="EMBL" id="EHJ09394.1"/>
    </source>
</evidence>
<reference evidence="1 2" key="1">
    <citation type="journal article" date="2011" name="Front. Microbiol.">
        <title>Two Strains of Crocosphaera watsonii with Highly Conserved Genomes are Distinguished by Strain-Specific Features.</title>
        <authorList>
            <person name="Bench S.R."/>
            <person name="Ilikchyan I.N."/>
            <person name="Tripp H.J."/>
            <person name="Zehr J.P."/>
        </authorList>
    </citation>
    <scope>NUCLEOTIDE SEQUENCE [LARGE SCALE GENOMIC DNA]</scope>
    <source>
        <strain evidence="1 2">WH 0003</strain>
    </source>
</reference>
<accession>G5JEJ7</accession>
<evidence type="ECO:0008006" key="3">
    <source>
        <dbReference type="Google" id="ProtNLM"/>
    </source>
</evidence>
<gene>
    <name evidence="1" type="ORF">CWATWH0003_B184</name>
</gene>
<dbReference type="GeneID" id="88769122"/>